<dbReference type="SUPFAM" id="SSF53098">
    <property type="entry name" value="Ribonuclease H-like"/>
    <property type="match status" value="1"/>
</dbReference>
<gene>
    <name evidence="2" type="ORF">AXF42_Ash018993</name>
</gene>
<dbReference type="InterPro" id="IPR008906">
    <property type="entry name" value="HATC_C_dom"/>
</dbReference>
<keyword evidence="3" id="KW-1185">Reference proteome</keyword>
<evidence type="ECO:0000313" key="3">
    <source>
        <dbReference type="Proteomes" id="UP000236161"/>
    </source>
</evidence>
<organism evidence="2 3">
    <name type="scientific">Apostasia shenzhenica</name>
    <dbReference type="NCBI Taxonomy" id="1088818"/>
    <lineage>
        <taxon>Eukaryota</taxon>
        <taxon>Viridiplantae</taxon>
        <taxon>Streptophyta</taxon>
        <taxon>Embryophyta</taxon>
        <taxon>Tracheophyta</taxon>
        <taxon>Spermatophyta</taxon>
        <taxon>Magnoliopsida</taxon>
        <taxon>Liliopsida</taxon>
        <taxon>Asparagales</taxon>
        <taxon>Orchidaceae</taxon>
        <taxon>Apostasioideae</taxon>
        <taxon>Apostasia</taxon>
    </lineage>
</organism>
<dbReference type="OrthoDB" id="1925573at2759"/>
<feature type="domain" description="HAT C-terminal dimerisation" evidence="1">
    <location>
        <begin position="2"/>
        <end position="68"/>
    </location>
</feature>
<dbReference type="EMBL" id="KZ452000">
    <property type="protein sequence ID" value="PKA53085.1"/>
    <property type="molecule type" value="Genomic_DNA"/>
</dbReference>
<dbReference type="Proteomes" id="UP000236161">
    <property type="component" value="Unassembled WGS sequence"/>
</dbReference>
<proteinExistence type="predicted"/>
<protein>
    <recommendedName>
        <fullName evidence="1">HAT C-terminal dimerisation domain-containing protein</fullName>
    </recommendedName>
</protein>
<dbReference type="InterPro" id="IPR012337">
    <property type="entry name" value="RNaseH-like_sf"/>
</dbReference>
<dbReference type="GO" id="GO:0046983">
    <property type="term" value="F:protein dimerization activity"/>
    <property type="evidence" value="ECO:0007669"/>
    <property type="project" value="InterPro"/>
</dbReference>
<name>A0A2I0AC51_9ASPA</name>
<evidence type="ECO:0000259" key="1">
    <source>
        <dbReference type="Pfam" id="PF05699"/>
    </source>
</evidence>
<reference evidence="2 3" key="1">
    <citation type="journal article" date="2017" name="Nature">
        <title>The Apostasia genome and the evolution of orchids.</title>
        <authorList>
            <person name="Zhang G.Q."/>
            <person name="Liu K.W."/>
            <person name="Li Z."/>
            <person name="Lohaus R."/>
            <person name="Hsiao Y.Y."/>
            <person name="Niu S.C."/>
            <person name="Wang J.Y."/>
            <person name="Lin Y.C."/>
            <person name="Xu Q."/>
            <person name="Chen L.J."/>
            <person name="Yoshida K."/>
            <person name="Fujiwara S."/>
            <person name="Wang Z.W."/>
            <person name="Zhang Y.Q."/>
            <person name="Mitsuda N."/>
            <person name="Wang M."/>
            <person name="Liu G.H."/>
            <person name="Pecoraro L."/>
            <person name="Huang H.X."/>
            <person name="Xiao X.J."/>
            <person name="Lin M."/>
            <person name="Wu X.Y."/>
            <person name="Wu W.L."/>
            <person name="Chen Y.Y."/>
            <person name="Chang S.B."/>
            <person name="Sakamoto S."/>
            <person name="Ohme-Takagi M."/>
            <person name="Yagi M."/>
            <person name="Zeng S.J."/>
            <person name="Shen C.Y."/>
            <person name="Yeh C.M."/>
            <person name="Luo Y.B."/>
            <person name="Tsai W.C."/>
            <person name="Van de Peer Y."/>
            <person name="Liu Z.J."/>
        </authorList>
    </citation>
    <scope>NUCLEOTIDE SEQUENCE [LARGE SCALE GENOMIC DNA]</scope>
    <source>
        <strain evidence="3">cv. Shenzhen</strain>
        <tissue evidence="2">Stem</tissue>
    </source>
</reference>
<sequence length="132" mass="15256">MMDPNIWWATYGASTPLFQQLAIKLLGQHSSSSCCKRNWSTYSFIHSMRRNNILPQHAKDLVFVHNNLRLLSRRSPQYMERATKMWDVSPDALVSVEDTCMFEVASLSLDEPELEVMLVDEVDDEGDLYDNL</sequence>
<dbReference type="AlphaFoldDB" id="A0A2I0AC51"/>
<dbReference type="STRING" id="1088818.A0A2I0AC51"/>
<dbReference type="Pfam" id="PF05699">
    <property type="entry name" value="Dimer_Tnp_hAT"/>
    <property type="match status" value="1"/>
</dbReference>
<accession>A0A2I0AC51</accession>
<evidence type="ECO:0000313" key="2">
    <source>
        <dbReference type="EMBL" id="PKA53085.1"/>
    </source>
</evidence>